<dbReference type="GO" id="GO:0005886">
    <property type="term" value="C:plasma membrane"/>
    <property type="evidence" value="ECO:0007669"/>
    <property type="project" value="UniProtKB-SubCell"/>
</dbReference>
<dbReference type="GO" id="GO:0005856">
    <property type="term" value="C:cytoskeleton"/>
    <property type="evidence" value="ECO:0007669"/>
    <property type="project" value="TreeGrafter"/>
</dbReference>
<dbReference type="AlphaFoldDB" id="A0A0N4ZAD8"/>
<organism evidence="4 5">
    <name type="scientific">Parastrongyloides trichosuri</name>
    <name type="common">Possum-specific nematode worm</name>
    <dbReference type="NCBI Taxonomy" id="131310"/>
    <lineage>
        <taxon>Eukaryota</taxon>
        <taxon>Metazoa</taxon>
        <taxon>Ecdysozoa</taxon>
        <taxon>Nematoda</taxon>
        <taxon>Chromadorea</taxon>
        <taxon>Rhabditida</taxon>
        <taxon>Tylenchina</taxon>
        <taxon>Panagrolaimomorpha</taxon>
        <taxon>Strongyloidoidea</taxon>
        <taxon>Strongyloididae</taxon>
        <taxon>Parastrongyloides</taxon>
    </lineage>
</organism>
<dbReference type="PANTHER" id="PTHR10672:SF3">
    <property type="entry name" value="PROTEIN HU-LI TAI SHAO"/>
    <property type="match status" value="1"/>
</dbReference>
<evidence type="ECO:0000256" key="2">
    <source>
        <dbReference type="SAM" id="MobiDB-lite"/>
    </source>
</evidence>
<comment type="similarity">
    <text evidence="1">Belongs to the aldolase class II family. Adducin subfamily.</text>
</comment>
<feature type="domain" description="Class II aldolase/adducin N-terminal" evidence="3">
    <location>
        <begin position="152"/>
        <end position="342"/>
    </location>
</feature>
<evidence type="ECO:0000313" key="5">
    <source>
        <dbReference type="WBParaSite" id="PTRK_0000437100.1"/>
    </source>
</evidence>
<feature type="region of interest" description="Disordered" evidence="2">
    <location>
        <begin position="674"/>
        <end position="698"/>
    </location>
</feature>
<evidence type="ECO:0000259" key="3">
    <source>
        <dbReference type="SMART" id="SM01007"/>
    </source>
</evidence>
<dbReference type="WBParaSite" id="PTRK_0000437100.1">
    <property type="protein sequence ID" value="PTRK_0000437100.1"/>
    <property type="gene ID" value="PTRK_0000437100"/>
</dbReference>
<sequence length="724" mass="82898">MTSWTSMVKKRDQSVPRGVKFETSLRKTSSSDIERIFKLNPDDPEYIKEMQRPAVIKQDLSDMERRKRVHQVLNSKEFCSQLESVIKWDAFDNITDDELKDLNRCNQIAYLSTNPYSFSCTPNFTSRKNSLLPVADMGVSKTYDKCEIKARNKLASLCRLIDYFNWNCNLENHLSFKLSTVSDCDNQNDKEICLLINSIDLMLHEVTASSLIRINTKNYIIDGGSSRCGINASKYALQAAIYEAREDINCIVHLQIPIVTAVSSTKIGLLPICQEAMVIGEISYHDCIDYSEIEKNKINIAKDLGKNNILMLRNNGFIVCGATIEETMFLVYNTVIACESMFKALRIGLDNIVLPNQVTVKKVYDEVRYKHRVLTKELKDNVNDSTTTCYKIGELEWDAWMRVLDCIGHKTGHIYSKNNDNTKEIISKKYQFNNIDNDIMIPPASISSGKIDESDNQSLAAYKISLLKKEQEKLKWLNSPNVYQKIKLLEKGVENPKIITKWICDVNHESGIFETPIALKQSCQFIKPNLTDKEFKTKQKEMKEIRLQGAKSAGPQSQILDIGRIENASNCFNNKNGENFDNLKKPINVGSASKGIIDKNYQFHGQIYSQVYSPNPFNKETDKSLQSYIEYCNKKTEEIRIRKEPARKVESFDKFSDCDDASLMEAVQEYRRSINSPQTDEETVNNGNCNQNKTKQSLQDTSNIISTNEKSNNFSSKFYLKIFY</sequence>
<dbReference type="SUPFAM" id="SSF53639">
    <property type="entry name" value="AraD/HMP-PK domain-like"/>
    <property type="match status" value="1"/>
</dbReference>
<protein>
    <submittedName>
        <fullName evidence="5">Aldolase_II domain-containing protein</fullName>
    </submittedName>
</protein>
<keyword evidence="4" id="KW-1185">Reference proteome</keyword>
<evidence type="ECO:0000256" key="1">
    <source>
        <dbReference type="ARBA" id="ARBA00006274"/>
    </source>
</evidence>
<dbReference type="PANTHER" id="PTHR10672">
    <property type="entry name" value="ADDUCIN"/>
    <property type="match status" value="1"/>
</dbReference>
<dbReference type="Proteomes" id="UP000038045">
    <property type="component" value="Unplaced"/>
</dbReference>
<dbReference type="InterPro" id="IPR051017">
    <property type="entry name" value="Aldolase-II_Adducin_sf"/>
</dbReference>
<accession>A0A0N4ZAD8</accession>
<name>A0A0N4ZAD8_PARTI</name>
<dbReference type="InterPro" id="IPR001303">
    <property type="entry name" value="Aldolase_II/adducin_N"/>
</dbReference>
<dbReference type="Gene3D" id="3.40.225.10">
    <property type="entry name" value="Class II aldolase/adducin N-terminal domain"/>
    <property type="match status" value="1"/>
</dbReference>
<dbReference type="Pfam" id="PF00596">
    <property type="entry name" value="Aldolase_II"/>
    <property type="match status" value="1"/>
</dbReference>
<reference evidence="5" key="1">
    <citation type="submission" date="2017-02" db="UniProtKB">
        <authorList>
            <consortium name="WormBaseParasite"/>
        </authorList>
    </citation>
    <scope>IDENTIFICATION</scope>
</reference>
<dbReference type="InterPro" id="IPR036409">
    <property type="entry name" value="Aldolase_II/adducin_N_sf"/>
</dbReference>
<dbReference type="GO" id="GO:0051015">
    <property type="term" value="F:actin filament binding"/>
    <property type="evidence" value="ECO:0007669"/>
    <property type="project" value="TreeGrafter"/>
</dbReference>
<dbReference type="SMART" id="SM01007">
    <property type="entry name" value="Aldolase_II"/>
    <property type="match status" value="1"/>
</dbReference>
<evidence type="ECO:0000313" key="4">
    <source>
        <dbReference type="Proteomes" id="UP000038045"/>
    </source>
</evidence>
<dbReference type="GO" id="GO:0014069">
    <property type="term" value="C:postsynaptic density"/>
    <property type="evidence" value="ECO:0007669"/>
    <property type="project" value="TreeGrafter"/>
</dbReference>
<dbReference type="STRING" id="131310.A0A0N4ZAD8"/>
<proteinExistence type="inferred from homology"/>